<name>A0A2A9DR41_9CORY</name>
<dbReference type="NCBIfam" id="TIGR00447">
    <property type="entry name" value="pth"/>
    <property type="match status" value="1"/>
</dbReference>
<dbReference type="CDD" id="cd00462">
    <property type="entry name" value="PTH"/>
    <property type="match status" value="1"/>
</dbReference>
<evidence type="ECO:0000256" key="3">
    <source>
        <dbReference type="ARBA" id="ARBA00022884"/>
    </source>
</evidence>
<keyword evidence="4" id="KW-0963">Cytoplasm</keyword>
<dbReference type="PANTHER" id="PTHR17224">
    <property type="entry name" value="PEPTIDYL-TRNA HYDROLASE"/>
    <property type="match status" value="1"/>
</dbReference>
<comment type="caution">
    <text evidence="5">The sequence shown here is derived from an EMBL/GenBank/DDBJ whole genome shotgun (WGS) entry which is preliminary data.</text>
</comment>
<feature type="binding site" evidence="4">
    <location>
        <position position="73"/>
    </location>
    <ligand>
        <name>tRNA</name>
        <dbReference type="ChEBI" id="CHEBI:17843"/>
    </ligand>
</feature>
<evidence type="ECO:0000313" key="6">
    <source>
        <dbReference type="Proteomes" id="UP000221653"/>
    </source>
</evidence>
<evidence type="ECO:0000256" key="4">
    <source>
        <dbReference type="HAMAP-Rule" id="MF_00083"/>
    </source>
</evidence>
<dbReference type="Proteomes" id="UP000221653">
    <property type="component" value="Unassembled WGS sequence"/>
</dbReference>
<proteinExistence type="inferred from homology"/>
<keyword evidence="6" id="KW-1185">Reference proteome</keyword>
<dbReference type="EMBL" id="PDJF01000001">
    <property type="protein sequence ID" value="PFG29063.1"/>
    <property type="molecule type" value="Genomic_DNA"/>
</dbReference>
<evidence type="ECO:0000256" key="1">
    <source>
        <dbReference type="ARBA" id="ARBA00022555"/>
    </source>
</evidence>
<dbReference type="GO" id="GO:0000049">
    <property type="term" value="F:tRNA binding"/>
    <property type="evidence" value="ECO:0007669"/>
    <property type="project" value="UniProtKB-UniRule"/>
</dbReference>
<dbReference type="GO" id="GO:0006515">
    <property type="term" value="P:protein quality control for misfolded or incompletely synthesized proteins"/>
    <property type="evidence" value="ECO:0007669"/>
    <property type="project" value="UniProtKB-UniRule"/>
</dbReference>
<dbReference type="Pfam" id="PF01195">
    <property type="entry name" value="Pept_tRNA_hydro"/>
    <property type="match status" value="1"/>
</dbReference>
<feature type="site" description="Stabilizes the basic form of H active site to accept a proton" evidence="4">
    <location>
        <position position="100"/>
    </location>
</feature>
<comment type="function">
    <text evidence="4">Catalyzes the release of premature peptidyl moieties from peptidyl-tRNA molecules trapped in stalled 50S ribosomal subunits, and thus maintains levels of free tRNAs and 50S ribosomes.</text>
</comment>
<comment type="similarity">
    <text evidence="4">Belongs to the PTH family.</text>
</comment>
<dbReference type="GO" id="GO:0004045">
    <property type="term" value="F:peptidyl-tRNA hydrolase activity"/>
    <property type="evidence" value="ECO:0007669"/>
    <property type="project" value="UniProtKB-UniRule"/>
</dbReference>
<comment type="subunit">
    <text evidence="4">Monomer.</text>
</comment>
<keyword evidence="2 4" id="KW-0378">Hydrolase</keyword>
<keyword evidence="1 4" id="KW-0820">tRNA-binding</keyword>
<dbReference type="STRING" id="1724.GCA_001044175_01927"/>
<accession>A0A2A9DR41</accession>
<comment type="subcellular location">
    <subcellularLocation>
        <location evidence="4">Cytoplasm</location>
    </subcellularLocation>
</comment>
<dbReference type="AlphaFoldDB" id="A0A2A9DR41"/>
<dbReference type="GO" id="GO:0072344">
    <property type="term" value="P:rescue of stalled ribosome"/>
    <property type="evidence" value="ECO:0007669"/>
    <property type="project" value="UniProtKB-UniRule"/>
</dbReference>
<dbReference type="InterPro" id="IPR001328">
    <property type="entry name" value="Pept_tRNA_hydro"/>
</dbReference>
<evidence type="ECO:0000256" key="2">
    <source>
        <dbReference type="ARBA" id="ARBA00022801"/>
    </source>
</evidence>
<dbReference type="Gene3D" id="3.40.50.1470">
    <property type="entry name" value="Peptidyl-tRNA hydrolase"/>
    <property type="match status" value="1"/>
</dbReference>
<dbReference type="PANTHER" id="PTHR17224:SF1">
    <property type="entry name" value="PEPTIDYL-TRNA HYDROLASE"/>
    <property type="match status" value="1"/>
</dbReference>
<dbReference type="HAMAP" id="MF_00083">
    <property type="entry name" value="Pept_tRNA_hydro_bact"/>
    <property type="match status" value="1"/>
</dbReference>
<dbReference type="SUPFAM" id="SSF53178">
    <property type="entry name" value="Peptidyl-tRNA hydrolase-like"/>
    <property type="match status" value="1"/>
</dbReference>
<protein>
    <recommendedName>
        <fullName evidence="4">Peptidyl-tRNA hydrolase</fullName>
        <shortName evidence="4">Pth</shortName>
        <ecNumber evidence="4">3.1.1.29</ecNumber>
    </recommendedName>
</protein>
<feature type="binding site" evidence="4">
    <location>
        <position position="75"/>
    </location>
    <ligand>
        <name>tRNA</name>
        <dbReference type="ChEBI" id="CHEBI:17843"/>
    </ligand>
</feature>
<comment type="function">
    <text evidence="4">Hydrolyzes ribosome-free peptidyl-tRNAs (with 1 or more amino acids incorporated), which drop off the ribosome during protein synthesis, or as a result of ribosome stalling.</text>
</comment>
<dbReference type="InterPro" id="IPR036416">
    <property type="entry name" value="Pept_tRNA_hydro_sf"/>
</dbReference>
<keyword evidence="3 4" id="KW-0694">RNA-binding</keyword>
<dbReference type="OrthoDB" id="9800507at2"/>
<feature type="active site" description="Proton acceptor" evidence="4">
    <location>
        <position position="46"/>
    </location>
</feature>
<organism evidence="5 6">
    <name type="scientific">Corynebacterium renale</name>
    <dbReference type="NCBI Taxonomy" id="1724"/>
    <lineage>
        <taxon>Bacteria</taxon>
        <taxon>Bacillati</taxon>
        <taxon>Actinomycetota</taxon>
        <taxon>Actinomycetes</taxon>
        <taxon>Mycobacteriales</taxon>
        <taxon>Corynebacteriaceae</taxon>
        <taxon>Corynebacterium</taxon>
    </lineage>
</organism>
<dbReference type="EC" id="3.1.1.29" evidence="4"/>
<dbReference type="GO" id="GO:0005737">
    <property type="term" value="C:cytoplasm"/>
    <property type="evidence" value="ECO:0007669"/>
    <property type="project" value="UniProtKB-SubCell"/>
</dbReference>
<gene>
    <name evidence="4" type="primary">pth</name>
    <name evidence="5" type="ORF">ATK06_2197</name>
</gene>
<evidence type="ECO:0000313" key="5">
    <source>
        <dbReference type="EMBL" id="PFG29063.1"/>
    </source>
</evidence>
<feature type="site" description="Discriminates between blocked and unblocked aminoacyl-tRNA" evidence="4">
    <location>
        <position position="36"/>
    </location>
</feature>
<comment type="catalytic activity">
    <reaction evidence="4">
        <text>an N-acyl-L-alpha-aminoacyl-tRNA + H2O = an N-acyl-L-amino acid + a tRNA + H(+)</text>
        <dbReference type="Rhea" id="RHEA:54448"/>
        <dbReference type="Rhea" id="RHEA-COMP:10123"/>
        <dbReference type="Rhea" id="RHEA-COMP:13883"/>
        <dbReference type="ChEBI" id="CHEBI:15377"/>
        <dbReference type="ChEBI" id="CHEBI:15378"/>
        <dbReference type="ChEBI" id="CHEBI:59874"/>
        <dbReference type="ChEBI" id="CHEBI:78442"/>
        <dbReference type="ChEBI" id="CHEBI:138191"/>
        <dbReference type="EC" id="3.1.1.29"/>
    </reaction>
</comment>
<sequence length="195" mass="20885">MSFLDTIRSFFRRSQPAPQPTPNVEGAEWLVVGLGNPGPKYVGNRHNVGFLATDILLEGEPLDGVAVLKPTTYMNLSGEAVAPLAEALGLSPDRIIVLHDELDLPAGTVRIKVGGNENGHNGLKSITEHLGTRDYVRVRIGIGRPPKDSGVSIPDWVLADFTEPEMDAALERAAQAAALVAREGVQKAQNVIHAE</sequence>
<dbReference type="RefSeq" id="WP_053072780.1">
    <property type="nucleotide sequence ID" value="NZ_LDYE01000007.1"/>
</dbReference>
<feature type="binding site" evidence="4">
    <location>
        <position position="41"/>
    </location>
    <ligand>
        <name>tRNA</name>
        <dbReference type="ChEBI" id="CHEBI:17843"/>
    </ligand>
</feature>
<feature type="binding site" evidence="4">
    <location>
        <position position="121"/>
    </location>
    <ligand>
        <name>tRNA</name>
        <dbReference type="ChEBI" id="CHEBI:17843"/>
    </ligand>
</feature>
<reference evidence="5 6" key="1">
    <citation type="submission" date="2017-10" db="EMBL/GenBank/DDBJ databases">
        <title>Sequencing the genomes of 1000 actinobacteria strains.</title>
        <authorList>
            <person name="Klenk H.-P."/>
        </authorList>
    </citation>
    <scope>NUCLEOTIDE SEQUENCE [LARGE SCALE GENOMIC DNA]</scope>
    <source>
        <strain evidence="5 6">DSM 20688</strain>
    </source>
</reference>